<dbReference type="CDD" id="cd14424">
    <property type="entry name" value="CUE_Cue1p_like"/>
    <property type="match status" value="1"/>
</dbReference>
<keyword evidence="3" id="KW-1133">Transmembrane helix</keyword>
<evidence type="ECO:0000313" key="5">
    <source>
        <dbReference type="EMBL" id="KAF6048816.1"/>
    </source>
</evidence>
<evidence type="ECO:0000256" key="2">
    <source>
        <dbReference type="SAM" id="MobiDB-lite"/>
    </source>
</evidence>
<dbReference type="AlphaFoldDB" id="A0A8X7TB70"/>
<feature type="compositionally biased region" description="Polar residues" evidence="2">
    <location>
        <begin position="30"/>
        <end position="40"/>
    </location>
</feature>
<evidence type="ECO:0000259" key="4">
    <source>
        <dbReference type="PROSITE" id="PS51140"/>
    </source>
</evidence>
<dbReference type="EMBL" id="JABWAB010000006">
    <property type="protein sequence ID" value="KAF6048816.1"/>
    <property type="molecule type" value="Genomic_DNA"/>
</dbReference>
<feature type="domain" description="CUE" evidence="4">
    <location>
        <begin position="63"/>
        <end position="105"/>
    </location>
</feature>
<protein>
    <submittedName>
        <fullName evidence="5">CUE domain family protein</fullName>
    </submittedName>
</protein>
<evidence type="ECO:0000313" key="6">
    <source>
        <dbReference type="Proteomes" id="UP000590412"/>
    </source>
</evidence>
<feature type="region of interest" description="Disordered" evidence="2">
    <location>
        <begin position="30"/>
        <end position="62"/>
    </location>
</feature>
<reference evidence="5" key="1">
    <citation type="submission" date="2020-03" db="EMBL/GenBank/DDBJ databases">
        <title>FDA dAtabase for Regulatory Grade micrObial Sequences (FDA-ARGOS): Supporting development and validation of Infectious Disease Dx tests.</title>
        <authorList>
            <person name="Campos J."/>
            <person name="Goldberg B."/>
            <person name="Tallon L."/>
            <person name="Sadzewicz L."/>
            <person name="Vavikolanu K."/>
            <person name="Mehta A."/>
            <person name="Aluvathingal J."/>
            <person name="Nadendla S."/>
            <person name="Nandy P."/>
            <person name="Geyer C."/>
            <person name="Yan Y."/>
            <person name="Sichtig H."/>
        </authorList>
    </citation>
    <scope>NUCLEOTIDE SEQUENCE [LARGE SCALE GENOMIC DNA]</scope>
    <source>
        <strain evidence="5">FDAARGOS_652</strain>
    </source>
</reference>
<dbReference type="PROSITE" id="PS51140">
    <property type="entry name" value="CUE"/>
    <property type="match status" value="1"/>
</dbReference>
<comment type="caution">
    <text evidence="5">The sequence shown here is derived from an EMBL/GenBank/DDBJ whole genome shotgun (WGS) entry which is preliminary data.</text>
</comment>
<name>A0A8X7TB70_CANPA</name>
<dbReference type="Gene3D" id="1.10.8.10">
    <property type="entry name" value="DNA helicase RuvA subunit, C-terminal domain"/>
    <property type="match status" value="1"/>
</dbReference>
<dbReference type="GO" id="GO:0043130">
    <property type="term" value="F:ubiquitin binding"/>
    <property type="evidence" value="ECO:0007669"/>
    <property type="project" value="InterPro"/>
</dbReference>
<sequence>MDSSAILFVVTLIIGFIFLRWIISPIPETNDFNIDPSTLSKDGEDETTTEISTSTKRRNRREVTDSMIEVVQTIAPRLTVEQIRFDLEKTGSVEVTVDNYMEHGDLPHPSK</sequence>
<feature type="transmembrane region" description="Helical" evidence="3">
    <location>
        <begin position="6"/>
        <end position="23"/>
    </location>
</feature>
<dbReference type="InterPro" id="IPR003892">
    <property type="entry name" value="CUE"/>
</dbReference>
<evidence type="ECO:0000256" key="3">
    <source>
        <dbReference type="SAM" id="Phobius"/>
    </source>
</evidence>
<dbReference type="Pfam" id="PF02845">
    <property type="entry name" value="CUE"/>
    <property type="match status" value="1"/>
</dbReference>
<accession>A0A8X7TB70</accession>
<evidence type="ECO:0000256" key="1">
    <source>
        <dbReference type="ARBA" id="ARBA00022786"/>
    </source>
</evidence>
<dbReference type="OrthoDB" id="3824970at2759"/>
<dbReference type="Proteomes" id="UP000590412">
    <property type="component" value="Unassembled WGS sequence"/>
</dbReference>
<keyword evidence="1" id="KW-0833">Ubl conjugation pathway</keyword>
<organism evidence="5 6">
    <name type="scientific">Candida parapsilosis</name>
    <name type="common">Yeast</name>
    <dbReference type="NCBI Taxonomy" id="5480"/>
    <lineage>
        <taxon>Eukaryota</taxon>
        <taxon>Fungi</taxon>
        <taxon>Dikarya</taxon>
        <taxon>Ascomycota</taxon>
        <taxon>Saccharomycotina</taxon>
        <taxon>Pichiomycetes</taxon>
        <taxon>Debaryomycetaceae</taxon>
        <taxon>Candida/Lodderomyces clade</taxon>
        <taxon>Candida</taxon>
    </lineage>
</organism>
<keyword evidence="3" id="KW-0812">Transmembrane</keyword>
<keyword evidence="3" id="KW-0472">Membrane</keyword>
<proteinExistence type="predicted"/>
<gene>
    <name evidence="5" type="ORF">FOB60_004200</name>
</gene>